<accession>A0AA38WEJ4</accession>
<evidence type="ECO:0000313" key="4">
    <source>
        <dbReference type="Proteomes" id="UP001172457"/>
    </source>
</evidence>
<keyword evidence="4" id="KW-1185">Reference proteome</keyword>
<sequence length="519" mass="59367">MDQDIRYQATRTPLPAVVTGTYVTSRKTTYHMQQGERMKLIRTQKLHHLVSERLARSVMDNSGARLNRHPRRNTGQGNEDYRRDPRDIEEIARLQQRCSGVSDPMKTPRPTPSSEMKETKVTGGTLLREGTKVTKVIGGTLLEPRTDPLRNLGVKIDVPEFDGKAESDVFIDRLQTVERIFDLRDIPDKYKVKLVAIKLRKYASLWWEHVKKKRAQEGRSKVRTWDKMKKLLREKFLPLNFRQEAFLEYHNLSQRSNTVEDLICEFDRLRMRCGAEEEEEQIIARFFGALQPEIADIVQLQPYWTFNDVCQFALKVEKQLKAKGRATITRSNPAKSEGYRGVSGAPTRNRPSASKPEGSTSSNTPVVSSRAPPRCFKSGGLGYFARECPNTQLLTLTEDTPPVYDTEGDQPEASETEIVYRIKRVLSTNQTRSTDDNLWLRNNIFRTRCTVKGKVCTIIVDGGSCENMVAVVMVEKLGLKVEPHPEPYQLTWLKKGNVVKVNQRCLVQFSIGTRYSDEV</sequence>
<name>A0AA38WEJ4_9ASTR</name>
<proteinExistence type="predicted"/>
<dbReference type="InterPro" id="IPR005162">
    <property type="entry name" value="Retrotrans_gag_dom"/>
</dbReference>
<feature type="region of interest" description="Disordered" evidence="1">
    <location>
        <begin position="100"/>
        <end position="121"/>
    </location>
</feature>
<protein>
    <recommendedName>
        <fullName evidence="2">Retrotransposon gag domain-containing protein</fullName>
    </recommendedName>
</protein>
<feature type="compositionally biased region" description="Polar residues" evidence="1">
    <location>
        <begin position="349"/>
        <end position="367"/>
    </location>
</feature>
<feature type="region of interest" description="Disordered" evidence="1">
    <location>
        <begin position="325"/>
        <end position="373"/>
    </location>
</feature>
<dbReference type="EMBL" id="JARYMX010000005">
    <property type="protein sequence ID" value="KAJ9549290.1"/>
    <property type="molecule type" value="Genomic_DNA"/>
</dbReference>
<feature type="domain" description="Retrotransposon gag" evidence="2">
    <location>
        <begin position="193"/>
        <end position="291"/>
    </location>
</feature>
<dbReference type="Pfam" id="PF03732">
    <property type="entry name" value="Retrotrans_gag"/>
    <property type="match status" value="1"/>
</dbReference>
<evidence type="ECO:0000313" key="3">
    <source>
        <dbReference type="EMBL" id="KAJ9549290.1"/>
    </source>
</evidence>
<organism evidence="3 4">
    <name type="scientific">Centaurea solstitialis</name>
    <name type="common">yellow star-thistle</name>
    <dbReference type="NCBI Taxonomy" id="347529"/>
    <lineage>
        <taxon>Eukaryota</taxon>
        <taxon>Viridiplantae</taxon>
        <taxon>Streptophyta</taxon>
        <taxon>Embryophyta</taxon>
        <taxon>Tracheophyta</taxon>
        <taxon>Spermatophyta</taxon>
        <taxon>Magnoliopsida</taxon>
        <taxon>eudicotyledons</taxon>
        <taxon>Gunneridae</taxon>
        <taxon>Pentapetalae</taxon>
        <taxon>asterids</taxon>
        <taxon>campanulids</taxon>
        <taxon>Asterales</taxon>
        <taxon>Asteraceae</taxon>
        <taxon>Carduoideae</taxon>
        <taxon>Cardueae</taxon>
        <taxon>Centaureinae</taxon>
        <taxon>Centaurea</taxon>
    </lineage>
</organism>
<evidence type="ECO:0000256" key="1">
    <source>
        <dbReference type="SAM" id="MobiDB-lite"/>
    </source>
</evidence>
<reference evidence="3" key="1">
    <citation type="submission" date="2023-03" db="EMBL/GenBank/DDBJ databases">
        <title>Chromosome-scale reference genome and RAD-based genetic map of yellow starthistle (Centaurea solstitialis) reveal putative structural variation and QTLs associated with invader traits.</title>
        <authorList>
            <person name="Reatini B."/>
            <person name="Cang F.A."/>
            <person name="Jiang Q."/>
            <person name="Mckibben M.T.W."/>
            <person name="Barker M.S."/>
            <person name="Rieseberg L.H."/>
            <person name="Dlugosch K.M."/>
        </authorList>
    </citation>
    <scope>NUCLEOTIDE SEQUENCE</scope>
    <source>
        <strain evidence="3">CAN-66</strain>
        <tissue evidence="3">Leaf</tissue>
    </source>
</reference>
<gene>
    <name evidence="3" type="ORF">OSB04_021833</name>
</gene>
<dbReference type="PANTHER" id="PTHR35046:SF23">
    <property type="entry name" value="NUCLEOTIDYLTRANSFERASE, RIBONUCLEASE H"/>
    <property type="match status" value="1"/>
</dbReference>
<dbReference type="AlphaFoldDB" id="A0AA38WEJ4"/>
<dbReference type="Proteomes" id="UP001172457">
    <property type="component" value="Chromosome 5"/>
</dbReference>
<evidence type="ECO:0000259" key="2">
    <source>
        <dbReference type="Pfam" id="PF03732"/>
    </source>
</evidence>
<dbReference type="PANTHER" id="PTHR35046">
    <property type="entry name" value="ZINC KNUCKLE (CCHC-TYPE) FAMILY PROTEIN"/>
    <property type="match status" value="1"/>
</dbReference>
<feature type="region of interest" description="Disordered" evidence="1">
    <location>
        <begin position="58"/>
        <end position="82"/>
    </location>
</feature>
<dbReference type="CDD" id="cd00303">
    <property type="entry name" value="retropepsin_like"/>
    <property type="match status" value="1"/>
</dbReference>
<comment type="caution">
    <text evidence="3">The sequence shown here is derived from an EMBL/GenBank/DDBJ whole genome shotgun (WGS) entry which is preliminary data.</text>
</comment>